<accession>A0A1Y2C9S8</accession>
<feature type="transmembrane region" description="Helical" evidence="1">
    <location>
        <begin position="27"/>
        <end position="46"/>
    </location>
</feature>
<keyword evidence="3" id="KW-1185">Reference proteome</keyword>
<keyword evidence="1" id="KW-1133">Transmembrane helix</keyword>
<keyword evidence="1" id="KW-0472">Membrane</keyword>
<feature type="transmembrane region" description="Helical" evidence="1">
    <location>
        <begin position="79"/>
        <end position="101"/>
    </location>
</feature>
<evidence type="ECO:0000313" key="2">
    <source>
        <dbReference type="EMBL" id="ORY43075.1"/>
    </source>
</evidence>
<keyword evidence="1" id="KW-0812">Transmembrane</keyword>
<sequence length="207" mass="22711">MGRIDILISIIAPPVIYSIASNQVPSWQAYLYCSIPIFLLLLWEFYQTHTLGLFATPTIIGITAQVVVAYVWGSSNQGVANLCIVFPQACVGIMWLLSLTWKRNAIALLARGDTPESIAESDARWQYPGYRWATAFMCIVWGISFLSAATVVAICGFLAPQSAFTGIQLGVGIGTPVLVGVWQYFYILHLKKRAAQAATSQEPFVQS</sequence>
<gene>
    <name evidence="2" type="ORF">BCR33DRAFT_717807</name>
</gene>
<organism evidence="2 3">
    <name type="scientific">Rhizoclosmatium globosum</name>
    <dbReference type="NCBI Taxonomy" id="329046"/>
    <lineage>
        <taxon>Eukaryota</taxon>
        <taxon>Fungi</taxon>
        <taxon>Fungi incertae sedis</taxon>
        <taxon>Chytridiomycota</taxon>
        <taxon>Chytridiomycota incertae sedis</taxon>
        <taxon>Chytridiomycetes</taxon>
        <taxon>Chytridiales</taxon>
        <taxon>Chytriomycetaceae</taxon>
        <taxon>Rhizoclosmatium</taxon>
    </lineage>
</organism>
<evidence type="ECO:0000313" key="3">
    <source>
        <dbReference type="Proteomes" id="UP000193642"/>
    </source>
</evidence>
<feature type="transmembrane region" description="Helical" evidence="1">
    <location>
        <begin position="53"/>
        <end position="73"/>
    </location>
</feature>
<evidence type="ECO:0008006" key="4">
    <source>
        <dbReference type="Google" id="ProtNLM"/>
    </source>
</evidence>
<dbReference type="OrthoDB" id="2108980at2759"/>
<name>A0A1Y2C9S8_9FUNG</name>
<dbReference type="Proteomes" id="UP000193642">
    <property type="component" value="Unassembled WGS sequence"/>
</dbReference>
<proteinExistence type="predicted"/>
<comment type="caution">
    <text evidence="2">The sequence shown here is derived from an EMBL/GenBank/DDBJ whole genome shotgun (WGS) entry which is preliminary data.</text>
</comment>
<dbReference type="AlphaFoldDB" id="A0A1Y2C9S8"/>
<dbReference type="EMBL" id="MCGO01000026">
    <property type="protein sequence ID" value="ORY43075.1"/>
    <property type="molecule type" value="Genomic_DNA"/>
</dbReference>
<reference evidence="2 3" key="1">
    <citation type="submission" date="2016-07" db="EMBL/GenBank/DDBJ databases">
        <title>Pervasive Adenine N6-methylation of Active Genes in Fungi.</title>
        <authorList>
            <consortium name="DOE Joint Genome Institute"/>
            <person name="Mondo S.J."/>
            <person name="Dannebaum R.O."/>
            <person name="Kuo R.C."/>
            <person name="Labutti K."/>
            <person name="Haridas S."/>
            <person name="Kuo A."/>
            <person name="Salamov A."/>
            <person name="Ahrendt S.R."/>
            <person name="Lipzen A."/>
            <person name="Sullivan W."/>
            <person name="Andreopoulos W.B."/>
            <person name="Clum A."/>
            <person name="Lindquist E."/>
            <person name="Daum C."/>
            <person name="Ramamoorthy G.K."/>
            <person name="Gryganskyi A."/>
            <person name="Culley D."/>
            <person name="Magnuson J.K."/>
            <person name="James T.Y."/>
            <person name="O'Malley M.A."/>
            <person name="Stajich J.E."/>
            <person name="Spatafora J.W."/>
            <person name="Visel A."/>
            <person name="Grigoriev I.V."/>
        </authorList>
    </citation>
    <scope>NUCLEOTIDE SEQUENCE [LARGE SCALE GENOMIC DNA]</scope>
    <source>
        <strain evidence="2 3">JEL800</strain>
    </source>
</reference>
<feature type="transmembrane region" description="Helical" evidence="1">
    <location>
        <begin position="134"/>
        <end position="159"/>
    </location>
</feature>
<protein>
    <recommendedName>
        <fullName evidence="4">Integral membrane protein</fullName>
    </recommendedName>
</protein>
<feature type="transmembrane region" description="Helical" evidence="1">
    <location>
        <begin position="165"/>
        <end position="187"/>
    </location>
</feature>
<evidence type="ECO:0000256" key="1">
    <source>
        <dbReference type="SAM" id="Phobius"/>
    </source>
</evidence>